<comment type="function">
    <text evidence="9">Catalyzes the transfer of a geranyl-geranyl moiety from geranyl-geranyl pyrophosphate to cysteines occuring in specific C-terminal amino acid sequences.</text>
</comment>
<dbReference type="GO" id="GO:0004663">
    <property type="term" value="F:Rab geranylgeranyltransferase activity"/>
    <property type="evidence" value="ECO:0007669"/>
    <property type="project" value="UniProtKB-UniRule"/>
</dbReference>
<dbReference type="PROSITE" id="PS51147">
    <property type="entry name" value="PFTA"/>
    <property type="match status" value="4"/>
</dbReference>
<comment type="catalytic activity">
    <reaction evidence="8 9">
        <text>geranylgeranyl diphosphate + L-cysteinyl-[protein] = S-geranylgeranyl-L-cysteinyl-[protein] + diphosphate</text>
        <dbReference type="Rhea" id="RHEA:21240"/>
        <dbReference type="Rhea" id="RHEA-COMP:10131"/>
        <dbReference type="Rhea" id="RHEA-COMP:11537"/>
        <dbReference type="ChEBI" id="CHEBI:29950"/>
        <dbReference type="ChEBI" id="CHEBI:33019"/>
        <dbReference type="ChEBI" id="CHEBI:57533"/>
        <dbReference type="ChEBI" id="CHEBI:86021"/>
        <dbReference type="EC" id="2.5.1.60"/>
    </reaction>
</comment>
<dbReference type="InterPro" id="IPR032675">
    <property type="entry name" value="LRR_dom_sf"/>
</dbReference>
<evidence type="ECO:0000256" key="2">
    <source>
        <dbReference type="ARBA" id="ARBA00012656"/>
    </source>
</evidence>
<evidence type="ECO:0000256" key="8">
    <source>
        <dbReference type="ARBA" id="ARBA00047658"/>
    </source>
</evidence>
<dbReference type="GO" id="GO:0097354">
    <property type="term" value="P:prenylation"/>
    <property type="evidence" value="ECO:0007669"/>
    <property type="project" value="UniProtKB-UniRule"/>
</dbReference>
<dbReference type="Gene3D" id="3.80.10.10">
    <property type="entry name" value="Ribonuclease Inhibitor"/>
    <property type="match status" value="1"/>
</dbReference>
<dbReference type="GO" id="GO:0005968">
    <property type="term" value="C:Rab-protein geranylgeranyltransferase complex"/>
    <property type="evidence" value="ECO:0007669"/>
    <property type="project" value="TreeGrafter"/>
</dbReference>
<evidence type="ECO:0000313" key="10">
    <source>
        <dbReference type="Proteomes" id="UP000694920"/>
    </source>
</evidence>
<dbReference type="EC" id="2.5.1.60" evidence="2 9"/>
<dbReference type="FunFam" id="1.25.40.120:FF:000035">
    <property type="entry name" value="Geranylgeranyl transferase type-2 subunit alpha"/>
    <property type="match status" value="1"/>
</dbReference>
<dbReference type="KEGG" id="ccin:107273744"/>
<comment type="similarity">
    <text evidence="1 9">Belongs to the protein prenyltransferase subunit alpha family.</text>
</comment>
<dbReference type="CTD" id="5875"/>
<accession>A0AAJ7RUJ6</accession>
<proteinExistence type="inferred from homology"/>
<evidence type="ECO:0000313" key="11">
    <source>
        <dbReference type="RefSeq" id="XP_024946850.1"/>
    </source>
</evidence>
<dbReference type="SUPFAM" id="SSF48439">
    <property type="entry name" value="Protein prenylyltransferase"/>
    <property type="match status" value="1"/>
</dbReference>
<evidence type="ECO:0000256" key="5">
    <source>
        <dbReference type="ARBA" id="ARBA00022679"/>
    </source>
</evidence>
<dbReference type="PANTHER" id="PTHR11129">
    <property type="entry name" value="PROTEIN FARNESYLTRANSFERASE ALPHA SUBUNIT/RAB GERANYLGERANYL TRANSFERASE ALPHA SUBUNIT"/>
    <property type="match status" value="1"/>
</dbReference>
<name>A0AAJ7RUJ6_CEPCN</name>
<dbReference type="InterPro" id="IPR001611">
    <property type="entry name" value="Leu-rich_rpt"/>
</dbReference>
<dbReference type="RefSeq" id="XP_024946850.1">
    <property type="nucleotide sequence ID" value="XM_025091082.1"/>
</dbReference>
<reference evidence="11" key="1">
    <citation type="submission" date="2025-08" db="UniProtKB">
        <authorList>
            <consortium name="RefSeq"/>
        </authorList>
    </citation>
    <scope>IDENTIFICATION</scope>
</reference>
<dbReference type="Proteomes" id="UP000694920">
    <property type="component" value="Unplaced"/>
</dbReference>
<dbReference type="GeneID" id="107273744"/>
<evidence type="ECO:0000256" key="3">
    <source>
        <dbReference type="ARBA" id="ARBA00014772"/>
    </source>
</evidence>
<evidence type="ECO:0000256" key="7">
    <source>
        <dbReference type="ARBA" id="ARBA00031267"/>
    </source>
</evidence>
<evidence type="ECO:0000256" key="9">
    <source>
        <dbReference type="RuleBase" id="RU367120"/>
    </source>
</evidence>
<dbReference type="Gene3D" id="2.60.40.1130">
    <property type="entry name" value="Rab geranylgeranyltransferase alpha-subunit, insert domain"/>
    <property type="match status" value="1"/>
</dbReference>
<keyword evidence="6" id="KW-0677">Repeat</keyword>
<organism evidence="10 11">
    <name type="scientific">Cephus cinctus</name>
    <name type="common">Wheat stem sawfly</name>
    <dbReference type="NCBI Taxonomy" id="211228"/>
    <lineage>
        <taxon>Eukaryota</taxon>
        <taxon>Metazoa</taxon>
        <taxon>Ecdysozoa</taxon>
        <taxon>Arthropoda</taxon>
        <taxon>Hexapoda</taxon>
        <taxon>Insecta</taxon>
        <taxon>Pterygota</taxon>
        <taxon>Neoptera</taxon>
        <taxon>Endopterygota</taxon>
        <taxon>Hymenoptera</taxon>
        <taxon>Cephoidea</taxon>
        <taxon>Cephidae</taxon>
        <taxon>Cephus</taxon>
    </lineage>
</organism>
<dbReference type="PROSITE" id="PS51450">
    <property type="entry name" value="LRR"/>
    <property type="match status" value="1"/>
</dbReference>
<keyword evidence="4 9" id="KW-0637">Prenyltransferase</keyword>
<dbReference type="SUPFAM" id="SSF52058">
    <property type="entry name" value="L domain-like"/>
    <property type="match status" value="1"/>
</dbReference>
<dbReference type="Gene3D" id="1.25.40.120">
    <property type="entry name" value="Protein prenylyltransferase"/>
    <property type="match status" value="1"/>
</dbReference>
<gene>
    <name evidence="11" type="primary">LOC107273744</name>
</gene>
<keyword evidence="10" id="KW-1185">Reference proteome</keyword>
<protein>
    <recommendedName>
        <fullName evidence="3 9">Geranylgeranyl transferase type-2 subunit alpha</fullName>
        <ecNumber evidence="2 9">2.5.1.60</ecNumber>
    </recommendedName>
    <alternativeName>
        <fullName evidence="7 9">Geranylgeranyl transferase type II subunit alpha</fullName>
    </alternativeName>
</protein>
<sequence length="542" mass="63717">MGKIVVHGRVKVRTTAEQEEIKKVERAKKVAEYKAGMNLVFQKRRDKIYDDELLLVTERIVVKNPDIYTLWNIRREAFNANDWSNEEREIRMKKDLSLTECCLRENPKSYYVWHHRCWVIERLSEPDWETELALCAKCLNYDERNFHCWEYRLFVVQKAGISDEEEFNFSTTKILNNFSNYSSWHYRSKVLSKMFPDNTGALPIRSDKHKEELDLVMNATFTDPNDSSAWFYQRWLLDSHKSINNPIWRAQLTSTAATVVFHKDVAINSLNLNILVDGTNIPLNWESHDNAKFAKVWSTPPNEIFINLNDDMDGETFTCKINIESQEKHNLNQLQEQLESYQQLIQMEPHNKWALLTGIFLMRNINDSKYHKNILENFTALKTIDKLRSNYYEDLRSKYLIDYVLHNTWLQEDKTNEVTSLDMSNYNLTLLCNEHYLSFYSEVNLCGNNLGNSLHRLHSLQRCKKLSLSCNGIKSLEQFPTLFSLKVLLLRYNELSSVDEILELVKRHRLITLDIRENLVCMVNGIVQAISEVSPDTTVLTD</sequence>
<keyword evidence="5 9" id="KW-0808">Transferase</keyword>
<evidence type="ECO:0000256" key="1">
    <source>
        <dbReference type="ARBA" id="ARBA00006734"/>
    </source>
</evidence>
<dbReference type="InterPro" id="IPR002088">
    <property type="entry name" value="Prenyl_trans_a"/>
</dbReference>
<dbReference type="Pfam" id="PF01239">
    <property type="entry name" value="PPTA"/>
    <property type="match status" value="4"/>
</dbReference>
<evidence type="ECO:0000256" key="6">
    <source>
        <dbReference type="ARBA" id="ARBA00022737"/>
    </source>
</evidence>
<evidence type="ECO:0000256" key="4">
    <source>
        <dbReference type="ARBA" id="ARBA00022602"/>
    </source>
</evidence>
<dbReference type="PANTHER" id="PTHR11129:SF2">
    <property type="entry name" value="GERANYLGERANYL TRANSFERASE TYPE-2 SUBUNIT ALPHA"/>
    <property type="match status" value="1"/>
</dbReference>
<dbReference type="AlphaFoldDB" id="A0AAJ7RUJ6"/>